<sequence length="139" mass="15907">MAISRFSDLELRAYLDEELPVARSLELEAAARHDPALRQRLASLLSEDDRTDLSLEIIWRRRRLSCPSRGTWALYLANGLGDGLTQYLEFHLHTIGCRYCAANLDDLRKDRDAEAERRTRRVFETSVGRLRSLPAGPLP</sequence>
<comment type="caution">
    <text evidence="1">The sequence shown here is derived from an EMBL/GenBank/DDBJ whole genome shotgun (WGS) entry which is preliminary data.</text>
</comment>
<organism evidence="1">
    <name type="scientific">Schlesneria paludicola</name>
    <dbReference type="NCBI Taxonomy" id="360056"/>
    <lineage>
        <taxon>Bacteria</taxon>
        <taxon>Pseudomonadati</taxon>
        <taxon>Planctomycetota</taxon>
        <taxon>Planctomycetia</taxon>
        <taxon>Planctomycetales</taxon>
        <taxon>Planctomycetaceae</taxon>
        <taxon>Schlesneria</taxon>
    </lineage>
</organism>
<accession>A0A7C4LMB4</accession>
<name>A0A7C4LMB4_9PLAN</name>
<reference evidence="1" key="1">
    <citation type="journal article" date="2020" name="mSystems">
        <title>Genome- and Community-Level Interaction Insights into Carbon Utilization and Element Cycling Functions of Hydrothermarchaeota in Hydrothermal Sediment.</title>
        <authorList>
            <person name="Zhou Z."/>
            <person name="Liu Y."/>
            <person name="Xu W."/>
            <person name="Pan J."/>
            <person name="Luo Z.H."/>
            <person name="Li M."/>
        </authorList>
    </citation>
    <scope>NUCLEOTIDE SEQUENCE [LARGE SCALE GENOMIC DNA]</scope>
    <source>
        <strain evidence="1">SpSt-508</strain>
    </source>
</reference>
<dbReference type="AlphaFoldDB" id="A0A7C4LMB4"/>
<gene>
    <name evidence="1" type="ORF">ENS64_13175</name>
</gene>
<proteinExistence type="predicted"/>
<dbReference type="EMBL" id="DSVQ01000016">
    <property type="protein sequence ID" value="HGT40194.1"/>
    <property type="molecule type" value="Genomic_DNA"/>
</dbReference>
<protein>
    <submittedName>
        <fullName evidence="1">Uncharacterized protein</fullName>
    </submittedName>
</protein>
<evidence type="ECO:0000313" key="1">
    <source>
        <dbReference type="EMBL" id="HGT40194.1"/>
    </source>
</evidence>